<accession>A0AA40GHA7</accession>
<proteinExistence type="predicted"/>
<reference evidence="2" key="1">
    <citation type="submission" date="2021-10" db="EMBL/GenBank/DDBJ databases">
        <title>Melipona bicolor Genome sequencing and assembly.</title>
        <authorList>
            <person name="Araujo N.S."/>
            <person name="Arias M.C."/>
        </authorList>
    </citation>
    <scope>NUCLEOTIDE SEQUENCE</scope>
    <source>
        <strain evidence="2">USP_2M_L1-L4_2017</strain>
        <tissue evidence="2">Whole body</tissue>
    </source>
</reference>
<dbReference type="Proteomes" id="UP001177670">
    <property type="component" value="Unassembled WGS sequence"/>
</dbReference>
<organism evidence="2 3">
    <name type="scientific">Melipona bicolor</name>
    <dbReference type="NCBI Taxonomy" id="60889"/>
    <lineage>
        <taxon>Eukaryota</taxon>
        <taxon>Metazoa</taxon>
        <taxon>Ecdysozoa</taxon>
        <taxon>Arthropoda</taxon>
        <taxon>Hexapoda</taxon>
        <taxon>Insecta</taxon>
        <taxon>Pterygota</taxon>
        <taxon>Neoptera</taxon>
        <taxon>Endopterygota</taxon>
        <taxon>Hymenoptera</taxon>
        <taxon>Apocrita</taxon>
        <taxon>Aculeata</taxon>
        <taxon>Apoidea</taxon>
        <taxon>Anthophila</taxon>
        <taxon>Apidae</taxon>
        <taxon>Melipona</taxon>
    </lineage>
</organism>
<dbReference type="EMBL" id="JAHYIQ010000001">
    <property type="protein sequence ID" value="KAK1137742.1"/>
    <property type="molecule type" value="Genomic_DNA"/>
</dbReference>
<sequence>ERTAFEKVCGGTLKFDSPALGSAKANGNIWESRLHLRDTPPLIRKNTLVVITLEKITFKSAFKTSTKAIRSSSYSSTKPLPPIGPWGTLLL</sequence>
<evidence type="ECO:0000313" key="2">
    <source>
        <dbReference type="EMBL" id="KAK1137742.1"/>
    </source>
</evidence>
<name>A0AA40GHA7_9HYME</name>
<feature type="region of interest" description="Disordered" evidence="1">
    <location>
        <begin position="70"/>
        <end position="91"/>
    </location>
</feature>
<keyword evidence="3" id="KW-1185">Reference proteome</keyword>
<evidence type="ECO:0000313" key="3">
    <source>
        <dbReference type="Proteomes" id="UP001177670"/>
    </source>
</evidence>
<protein>
    <submittedName>
        <fullName evidence="2">Uncharacterized protein</fullName>
    </submittedName>
</protein>
<feature type="non-terminal residue" evidence="2">
    <location>
        <position position="1"/>
    </location>
</feature>
<dbReference type="AlphaFoldDB" id="A0AA40GHA7"/>
<gene>
    <name evidence="2" type="ORF">K0M31_002236</name>
</gene>
<feature type="non-terminal residue" evidence="2">
    <location>
        <position position="91"/>
    </location>
</feature>
<comment type="caution">
    <text evidence="2">The sequence shown here is derived from an EMBL/GenBank/DDBJ whole genome shotgun (WGS) entry which is preliminary data.</text>
</comment>
<evidence type="ECO:0000256" key="1">
    <source>
        <dbReference type="SAM" id="MobiDB-lite"/>
    </source>
</evidence>